<dbReference type="Gene3D" id="3.40.50.2300">
    <property type="match status" value="1"/>
</dbReference>
<feature type="modified residue" description="4-aspartylphosphate" evidence="2">
    <location>
        <position position="69"/>
    </location>
</feature>
<dbReference type="PANTHER" id="PTHR44591:SF3">
    <property type="entry name" value="RESPONSE REGULATORY DOMAIN-CONTAINING PROTEIN"/>
    <property type="match status" value="1"/>
</dbReference>
<dbReference type="Pfam" id="PF00072">
    <property type="entry name" value="Response_reg"/>
    <property type="match status" value="1"/>
</dbReference>
<evidence type="ECO:0000313" key="4">
    <source>
        <dbReference type="EMBL" id="XBH03809.1"/>
    </source>
</evidence>
<dbReference type="SUPFAM" id="SSF52172">
    <property type="entry name" value="CheY-like"/>
    <property type="match status" value="1"/>
</dbReference>
<dbReference type="PROSITE" id="PS50110">
    <property type="entry name" value="RESPONSE_REGULATORY"/>
    <property type="match status" value="1"/>
</dbReference>
<proteinExistence type="predicted"/>
<protein>
    <submittedName>
        <fullName evidence="4">Response regulator</fullName>
    </submittedName>
</protein>
<reference evidence="4" key="1">
    <citation type="submission" date="2024-05" db="EMBL/GenBank/DDBJ databases">
        <title>Planctomycetes of the genus Singulisphaera possess chitinolytic capabilities.</title>
        <authorList>
            <person name="Ivanova A."/>
        </authorList>
    </citation>
    <scope>NUCLEOTIDE SEQUENCE</scope>
    <source>
        <strain evidence="4">Ch08T</strain>
    </source>
</reference>
<evidence type="ECO:0000256" key="2">
    <source>
        <dbReference type="PROSITE-ProRule" id="PRU00169"/>
    </source>
</evidence>
<dbReference type="AlphaFoldDB" id="A0AAU7CEX1"/>
<dbReference type="EMBL" id="CP155447">
    <property type="protein sequence ID" value="XBH03809.1"/>
    <property type="molecule type" value="Genomic_DNA"/>
</dbReference>
<dbReference type="InterPro" id="IPR050595">
    <property type="entry name" value="Bact_response_regulator"/>
</dbReference>
<dbReference type="InterPro" id="IPR001789">
    <property type="entry name" value="Sig_transdc_resp-reg_receiver"/>
</dbReference>
<evidence type="ECO:0000259" key="3">
    <source>
        <dbReference type="PROSITE" id="PS50110"/>
    </source>
</evidence>
<evidence type="ECO:0000256" key="1">
    <source>
        <dbReference type="ARBA" id="ARBA00022553"/>
    </source>
</evidence>
<keyword evidence="1 2" id="KW-0597">Phosphoprotein</keyword>
<dbReference type="GO" id="GO:0000160">
    <property type="term" value="P:phosphorelay signal transduction system"/>
    <property type="evidence" value="ECO:0007669"/>
    <property type="project" value="InterPro"/>
</dbReference>
<dbReference type="RefSeq" id="WP_406696550.1">
    <property type="nucleotide sequence ID" value="NZ_CP155447.1"/>
</dbReference>
<gene>
    <name evidence="4" type="ORF">V5E97_36760</name>
</gene>
<feature type="domain" description="Response regulatory" evidence="3">
    <location>
        <begin position="20"/>
        <end position="134"/>
    </location>
</feature>
<dbReference type="InterPro" id="IPR011006">
    <property type="entry name" value="CheY-like_superfamily"/>
</dbReference>
<dbReference type="SMART" id="SM00448">
    <property type="entry name" value="REC"/>
    <property type="match status" value="1"/>
</dbReference>
<dbReference type="PANTHER" id="PTHR44591">
    <property type="entry name" value="STRESS RESPONSE REGULATOR PROTEIN 1"/>
    <property type="match status" value="1"/>
</dbReference>
<dbReference type="CDD" id="cd00156">
    <property type="entry name" value="REC"/>
    <property type="match status" value="1"/>
</dbReference>
<name>A0AAU7CEX1_9BACT</name>
<accession>A0AAU7CEX1</accession>
<sequence length="149" mass="16586">MPRVAPRITTTSRVGGARPYVLLVDDHEPSLRQLHQVVKGAGHPCVVASSGALALSQCDVRRPQVIVTDLSMPNLDGRALAHWISARYPSVPLILMTGEVLDSPTLDSMRRTFTAVFRKPIDPERFLKCLDRLMPSERFLEPTLTYLPD</sequence>
<organism evidence="4">
    <name type="scientific">Singulisphaera sp. Ch08</name>
    <dbReference type="NCBI Taxonomy" id="3120278"/>
    <lineage>
        <taxon>Bacteria</taxon>
        <taxon>Pseudomonadati</taxon>
        <taxon>Planctomycetota</taxon>
        <taxon>Planctomycetia</taxon>
        <taxon>Isosphaerales</taxon>
        <taxon>Isosphaeraceae</taxon>
        <taxon>Singulisphaera</taxon>
    </lineage>
</organism>